<feature type="region of interest" description="Disordered" evidence="1">
    <location>
        <begin position="1"/>
        <end position="23"/>
    </location>
</feature>
<dbReference type="EMBL" id="BLLG01000006">
    <property type="protein sequence ID" value="GFH36359.1"/>
    <property type="molecule type" value="Genomic_DNA"/>
</dbReference>
<comment type="caution">
    <text evidence="2">The sequence shown here is derived from an EMBL/GenBank/DDBJ whole genome shotgun (WGS) entry which is preliminary data.</text>
</comment>
<accession>A0A6A0ATQ4</accession>
<gene>
    <name evidence="2" type="ORF">SCWH03_25870</name>
</gene>
<evidence type="ECO:0000313" key="2">
    <source>
        <dbReference type="EMBL" id="GFH36359.1"/>
    </source>
</evidence>
<protein>
    <submittedName>
        <fullName evidence="2">Uncharacterized protein</fullName>
    </submittedName>
</protein>
<proteinExistence type="predicted"/>
<dbReference type="AlphaFoldDB" id="A0A6A0ATQ4"/>
<sequence>MLTPSRRQGRHREVGSGGSPRRDLMCRAASEAGLDPDRLSPTRTLRIVRRRIADPAAVSP</sequence>
<evidence type="ECO:0000313" key="3">
    <source>
        <dbReference type="Proteomes" id="UP000484988"/>
    </source>
</evidence>
<reference evidence="2 3" key="1">
    <citation type="submission" date="2020-02" db="EMBL/GenBank/DDBJ databases">
        <title>Whole Genome Shotgun Sequence of Streptomyces sp. strain CWH03.</title>
        <authorList>
            <person name="Dohra H."/>
            <person name="Kodani S."/>
            <person name="Yamamura H."/>
        </authorList>
    </citation>
    <scope>NUCLEOTIDE SEQUENCE [LARGE SCALE GENOMIC DNA]</scope>
    <source>
        <strain evidence="2 3">CWH03</strain>
    </source>
</reference>
<name>A0A6A0ATQ4_9ACTN</name>
<keyword evidence="3" id="KW-1185">Reference proteome</keyword>
<organism evidence="2 3">
    <name type="scientific">Streptomyces pacificus</name>
    <dbReference type="NCBI Taxonomy" id="2705029"/>
    <lineage>
        <taxon>Bacteria</taxon>
        <taxon>Bacillati</taxon>
        <taxon>Actinomycetota</taxon>
        <taxon>Actinomycetes</taxon>
        <taxon>Kitasatosporales</taxon>
        <taxon>Streptomycetaceae</taxon>
        <taxon>Streptomyces</taxon>
    </lineage>
</organism>
<evidence type="ECO:0000256" key="1">
    <source>
        <dbReference type="SAM" id="MobiDB-lite"/>
    </source>
</evidence>
<dbReference type="Proteomes" id="UP000484988">
    <property type="component" value="Unassembled WGS sequence"/>
</dbReference>